<name>A0A3A4P398_ABYX5</name>
<feature type="domain" description="HTH cro/C1-type" evidence="1">
    <location>
        <begin position="137"/>
        <end position="176"/>
    </location>
</feature>
<dbReference type="PROSITE" id="PS50943">
    <property type="entry name" value="HTH_CROC1"/>
    <property type="match status" value="1"/>
</dbReference>
<evidence type="ECO:0000313" key="3">
    <source>
        <dbReference type="Proteomes" id="UP000265882"/>
    </source>
</evidence>
<gene>
    <name evidence="2" type="ORF">C4520_08355</name>
</gene>
<dbReference type="Pfam" id="PF01381">
    <property type="entry name" value="HTH_3"/>
    <property type="match status" value="1"/>
</dbReference>
<organism evidence="2 3">
    <name type="scientific">Abyssobacteria bacterium (strain SURF_5)</name>
    <dbReference type="NCBI Taxonomy" id="2093360"/>
    <lineage>
        <taxon>Bacteria</taxon>
        <taxon>Pseudomonadati</taxon>
        <taxon>Candidatus Hydrogenedentota</taxon>
        <taxon>Candidatus Abyssobacteria</taxon>
    </lineage>
</organism>
<evidence type="ECO:0000259" key="1">
    <source>
        <dbReference type="PROSITE" id="PS50943"/>
    </source>
</evidence>
<reference evidence="2 3" key="1">
    <citation type="journal article" date="2017" name="ISME J.">
        <title>Energy and carbon metabolisms in a deep terrestrial subsurface fluid microbial community.</title>
        <authorList>
            <person name="Momper L."/>
            <person name="Jungbluth S.P."/>
            <person name="Lee M.D."/>
            <person name="Amend J.P."/>
        </authorList>
    </citation>
    <scope>NUCLEOTIDE SEQUENCE [LARGE SCALE GENOMIC DNA]</scope>
    <source>
        <strain evidence="2">SURF_5</strain>
    </source>
</reference>
<dbReference type="GO" id="GO:0003677">
    <property type="term" value="F:DNA binding"/>
    <property type="evidence" value="ECO:0007669"/>
    <property type="project" value="InterPro"/>
</dbReference>
<dbReference type="SUPFAM" id="SSF47413">
    <property type="entry name" value="lambda repressor-like DNA-binding domains"/>
    <property type="match status" value="1"/>
</dbReference>
<dbReference type="EMBL" id="QZKU01000059">
    <property type="protein sequence ID" value="RJP22311.1"/>
    <property type="molecule type" value="Genomic_DNA"/>
</dbReference>
<protein>
    <submittedName>
        <fullName evidence="2">Helix-turn-helix domain-containing protein</fullName>
    </submittedName>
</protein>
<comment type="caution">
    <text evidence="2">The sequence shown here is derived from an EMBL/GenBank/DDBJ whole genome shotgun (WGS) entry which is preliminary data.</text>
</comment>
<dbReference type="AlphaFoldDB" id="A0A3A4P398"/>
<proteinExistence type="predicted"/>
<dbReference type="CDD" id="cd00093">
    <property type="entry name" value="HTH_XRE"/>
    <property type="match status" value="1"/>
</dbReference>
<dbReference type="SMART" id="SM00530">
    <property type="entry name" value="HTH_XRE"/>
    <property type="match status" value="1"/>
</dbReference>
<accession>A0A3A4P398</accession>
<sequence length="201" mass="22729">MRSWPKRNSTYLPADSKGGFVLLYYRLFPRLSGRSRGVPRKVSQEYARSARGEEKEMGKMEDAFKAEVLRLTRKQFRNSVLPLTKDVRELKKTVSKLERLVNGPRTELQHETAERPGHLLQAGEAEVKSARVSARAIKNIRKKLGVSQEKLALLLNVSPGAVAFWEQGRARPRGENKAGLVALRKLGRRSIKKILSDKGIK</sequence>
<dbReference type="Proteomes" id="UP000265882">
    <property type="component" value="Unassembled WGS sequence"/>
</dbReference>
<dbReference type="Gene3D" id="1.10.260.40">
    <property type="entry name" value="lambda repressor-like DNA-binding domains"/>
    <property type="match status" value="1"/>
</dbReference>
<dbReference type="InterPro" id="IPR001387">
    <property type="entry name" value="Cro/C1-type_HTH"/>
</dbReference>
<evidence type="ECO:0000313" key="2">
    <source>
        <dbReference type="EMBL" id="RJP22311.1"/>
    </source>
</evidence>
<dbReference type="InterPro" id="IPR010982">
    <property type="entry name" value="Lambda_DNA-bd_dom_sf"/>
</dbReference>